<reference evidence="1" key="1">
    <citation type="submission" date="2015-12" db="EMBL/GenBank/DDBJ databases">
        <title>Update maize B73 reference genome by single molecule sequencing technologies.</title>
        <authorList>
            <consortium name="Maize Genome Sequencing Project"/>
            <person name="Ware D."/>
        </authorList>
    </citation>
    <scope>NUCLEOTIDE SEQUENCE [LARGE SCALE GENOMIC DNA]</scope>
    <source>
        <tissue evidence="1">Seedling</tissue>
    </source>
</reference>
<protein>
    <submittedName>
        <fullName evidence="1">CBS domain-containing protein CBSCBSPB2</fullName>
    </submittedName>
</protein>
<dbReference type="InParanoid" id="A0A1D6EAZ3"/>
<dbReference type="STRING" id="4577.A0A1D6EAZ3"/>
<dbReference type="InterPro" id="IPR000644">
    <property type="entry name" value="CBS_dom"/>
</dbReference>
<dbReference type="OMA" id="TIFIQVM"/>
<dbReference type="Pfam" id="PF00571">
    <property type="entry name" value="CBS"/>
    <property type="match status" value="1"/>
</dbReference>
<dbReference type="AlphaFoldDB" id="A0A1D6EAZ3"/>
<sequence>MSTIFIQVMTAHPDCATLDTTILDALHIMHDGKFLHIPVLDGDGQVAACLDVLQLTHAAISMVEGGRGATNDVANIIMQKFWDSALEPPDEDFDSHIELSLVMPSDAGDGRSCIYPPAVANRLFVRYSLTEVLKLKHHMLHYQRPAVLTTME</sequence>
<dbReference type="PROSITE" id="PS51371">
    <property type="entry name" value="CBS"/>
    <property type="match status" value="1"/>
</dbReference>
<dbReference type="Gene3D" id="3.10.580.10">
    <property type="entry name" value="CBS-domain"/>
    <property type="match status" value="1"/>
</dbReference>
<evidence type="ECO:0000313" key="1">
    <source>
        <dbReference type="EMBL" id="ONM17526.1"/>
    </source>
</evidence>
<gene>
    <name evidence="1" type="ORF">ZEAMMB73_Zm00001d003698</name>
</gene>
<name>A0A1D6EAZ3_MAIZE</name>
<dbReference type="InterPro" id="IPR046342">
    <property type="entry name" value="CBS_dom_sf"/>
</dbReference>
<proteinExistence type="predicted"/>
<dbReference type="EMBL" id="CM007648">
    <property type="protein sequence ID" value="ONM17526.1"/>
    <property type="molecule type" value="Genomic_DNA"/>
</dbReference>
<accession>A0A1D6EAZ3</accession>
<organism evidence="1">
    <name type="scientific">Zea mays</name>
    <name type="common">Maize</name>
    <dbReference type="NCBI Taxonomy" id="4577"/>
    <lineage>
        <taxon>Eukaryota</taxon>
        <taxon>Viridiplantae</taxon>
        <taxon>Streptophyta</taxon>
        <taxon>Embryophyta</taxon>
        <taxon>Tracheophyta</taxon>
        <taxon>Spermatophyta</taxon>
        <taxon>Magnoliopsida</taxon>
        <taxon>Liliopsida</taxon>
        <taxon>Poales</taxon>
        <taxon>Poaceae</taxon>
        <taxon>PACMAD clade</taxon>
        <taxon>Panicoideae</taxon>
        <taxon>Andropogonodae</taxon>
        <taxon>Andropogoneae</taxon>
        <taxon>Tripsacinae</taxon>
        <taxon>Zea</taxon>
    </lineage>
</organism>
<dbReference type="SUPFAM" id="SSF54631">
    <property type="entry name" value="CBS-domain pair"/>
    <property type="match status" value="1"/>
</dbReference>